<keyword evidence="9" id="KW-0735">Signal-anchor</keyword>
<evidence type="ECO:0000256" key="10">
    <source>
        <dbReference type="SAM" id="MobiDB-lite"/>
    </source>
</evidence>
<evidence type="ECO:0000256" key="3">
    <source>
        <dbReference type="ARBA" id="ARBA00022679"/>
    </source>
</evidence>
<dbReference type="InterPro" id="IPR018011">
    <property type="entry name" value="Carb_sulfotrans_8-10"/>
</dbReference>
<dbReference type="Proteomes" id="UP001152795">
    <property type="component" value="Unassembled WGS sequence"/>
</dbReference>
<dbReference type="AlphaFoldDB" id="A0A6S7HAS9"/>
<keyword evidence="5" id="KW-1133">Transmembrane helix</keyword>
<dbReference type="GO" id="GO:0000139">
    <property type="term" value="C:Golgi membrane"/>
    <property type="evidence" value="ECO:0007669"/>
    <property type="project" value="UniProtKB-SubCell"/>
</dbReference>
<dbReference type="PANTHER" id="PTHR12137:SF54">
    <property type="entry name" value="CARBOHYDRATE SULFOTRANSFERASE"/>
    <property type="match status" value="1"/>
</dbReference>
<keyword evidence="7" id="KW-0472">Membrane</keyword>
<dbReference type="EC" id="2.8.2.-" evidence="9"/>
<accession>A0A6S7HAS9</accession>
<keyword evidence="9" id="KW-0119">Carbohydrate metabolism</keyword>
<dbReference type="InterPro" id="IPR027417">
    <property type="entry name" value="P-loop_NTPase"/>
</dbReference>
<keyword evidence="8 9" id="KW-0325">Glycoprotein</keyword>
<comment type="similarity">
    <text evidence="2 9">Belongs to the sulfotransferase 2 family.</text>
</comment>
<reference evidence="11" key="1">
    <citation type="submission" date="2020-04" db="EMBL/GenBank/DDBJ databases">
        <authorList>
            <person name="Alioto T."/>
            <person name="Alioto T."/>
            <person name="Gomez Garrido J."/>
        </authorList>
    </citation>
    <scope>NUCLEOTIDE SEQUENCE</scope>
    <source>
        <strain evidence="11">A484AB</strain>
    </source>
</reference>
<evidence type="ECO:0000256" key="7">
    <source>
        <dbReference type="ARBA" id="ARBA00023136"/>
    </source>
</evidence>
<keyword evidence="4" id="KW-0812">Transmembrane</keyword>
<evidence type="ECO:0000313" key="11">
    <source>
        <dbReference type="EMBL" id="CAB4002915.1"/>
    </source>
</evidence>
<keyword evidence="3 9" id="KW-0808">Transferase</keyword>
<dbReference type="OrthoDB" id="2019940at2759"/>
<comment type="subcellular location">
    <subcellularLocation>
        <location evidence="1 9">Golgi apparatus membrane</location>
        <topology evidence="1 9">Single-pass type II membrane protein</topology>
    </subcellularLocation>
</comment>
<protein>
    <recommendedName>
        <fullName evidence="9">Carbohydrate sulfotransferase</fullName>
        <ecNumber evidence="9">2.8.2.-</ecNumber>
    </recommendedName>
</protein>
<feature type="region of interest" description="Disordered" evidence="10">
    <location>
        <begin position="1"/>
        <end position="45"/>
    </location>
</feature>
<dbReference type="InterPro" id="IPR005331">
    <property type="entry name" value="Sulfotransferase"/>
</dbReference>
<dbReference type="EMBL" id="CACRXK020004483">
    <property type="protein sequence ID" value="CAB4002915.1"/>
    <property type="molecule type" value="Genomic_DNA"/>
</dbReference>
<evidence type="ECO:0000256" key="4">
    <source>
        <dbReference type="ARBA" id="ARBA00022692"/>
    </source>
</evidence>
<evidence type="ECO:0000256" key="5">
    <source>
        <dbReference type="ARBA" id="ARBA00022989"/>
    </source>
</evidence>
<evidence type="ECO:0000313" key="12">
    <source>
        <dbReference type="Proteomes" id="UP001152795"/>
    </source>
</evidence>
<evidence type="ECO:0000256" key="9">
    <source>
        <dbReference type="RuleBase" id="RU364020"/>
    </source>
</evidence>
<evidence type="ECO:0000256" key="1">
    <source>
        <dbReference type="ARBA" id="ARBA00004323"/>
    </source>
</evidence>
<feature type="compositionally biased region" description="Basic and acidic residues" evidence="10">
    <location>
        <begin position="11"/>
        <end position="30"/>
    </location>
</feature>
<evidence type="ECO:0000256" key="6">
    <source>
        <dbReference type="ARBA" id="ARBA00023034"/>
    </source>
</evidence>
<dbReference type="Pfam" id="PF03567">
    <property type="entry name" value="Sulfotransfer_2"/>
    <property type="match status" value="1"/>
</dbReference>
<proteinExistence type="inferred from homology"/>
<evidence type="ECO:0000256" key="2">
    <source>
        <dbReference type="ARBA" id="ARBA00006339"/>
    </source>
</evidence>
<sequence length="337" mass="39856">MTETGPAVSYKDSKSTQSEVDKETTSEKKVATTKSSLDVEAEKDSKKRKESVNKVCQKINVINVLEPPTNRRDRKSALQRFNLFHHLIVNEEHKVLYCFMPKVGCSNMKRIFVVMEGLYPSVEKVNIHIMNQEIVRLDNKKFTTEQQKYMLKNFYKFMIVRDPFERLVSAYRNKWQNKRNIELHAHLGKTIIEKYRYNNTRTVETGNDMSFTEYARYLIDSPPWEVNEHWMQYEELCRPCNVKYDFIGSIDTLSRDVTHAMRQIHVNETKHHLVHMRGTPLTKSKQTTADFLKELPRKYFDQLMAIYKTDHELFGYPLPKYETLDKRYTSPGENSNS</sequence>
<keyword evidence="6 9" id="KW-0333">Golgi apparatus</keyword>
<dbReference type="PANTHER" id="PTHR12137">
    <property type="entry name" value="CARBOHYDRATE SULFOTRANSFERASE"/>
    <property type="match status" value="1"/>
</dbReference>
<name>A0A6S7HAS9_PARCT</name>
<organism evidence="11 12">
    <name type="scientific">Paramuricea clavata</name>
    <name type="common">Red gorgonian</name>
    <name type="synonym">Violescent sea-whip</name>
    <dbReference type="NCBI Taxonomy" id="317549"/>
    <lineage>
        <taxon>Eukaryota</taxon>
        <taxon>Metazoa</taxon>
        <taxon>Cnidaria</taxon>
        <taxon>Anthozoa</taxon>
        <taxon>Octocorallia</taxon>
        <taxon>Malacalcyonacea</taxon>
        <taxon>Plexauridae</taxon>
        <taxon>Paramuricea</taxon>
    </lineage>
</organism>
<evidence type="ECO:0000256" key="8">
    <source>
        <dbReference type="ARBA" id="ARBA00023180"/>
    </source>
</evidence>
<dbReference type="GO" id="GO:0016051">
    <property type="term" value="P:carbohydrate biosynthetic process"/>
    <property type="evidence" value="ECO:0007669"/>
    <property type="project" value="InterPro"/>
</dbReference>
<keyword evidence="12" id="KW-1185">Reference proteome</keyword>
<comment type="caution">
    <text evidence="11">The sequence shown here is derived from an EMBL/GenBank/DDBJ whole genome shotgun (WGS) entry which is preliminary data.</text>
</comment>
<dbReference type="GO" id="GO:0008146">
    <property type="term" value="F:sulfotransferase activity"/>
    <property type="evidence" value="ECO:0007669"/>
    <property type="project" value="InterPro"/>
</dbReference>
<gene>
    <name evidence="11" type="ORF">PACLA_8A048995</name>
</gene>
<dbReference type="SUPFAM" id="SSF52540">
    <property type="entry name" value="P-loop containing nucleoside triphosphate hydrolases"/>
    <property type="match status" value="1"/>
</dbReference>